<feature type="domain" description="Helix-turn-helix" evidence="1">
    <location>
        <begin position="59"/>
        <end position="108"/>
    </location>
</feature>
<dbReference type="RefSeq" id="WP_227422872.1">
    <property type="nucleotide sequence ID" value="NZ_CP071868.1"/>
</dbReference>
<keyword evidence="3" id="KW-1185">Reference proteome</keyword>
<proteinExistence type="predicted"/>
<dbReference type="SUPFAM" id="SSF46955">
    <property type="entry name" value="Putative DNA-binding domain"/>
    <property type="match status" value="1"/>
</dbReference>
<reference evidence="2" key="1">
    <citation type="submission" date="2021-03" db="EMBL/GenBank/DDBJ databases">
        <title>Pengzhenrongella sicca gen. nov., sp. nov., a new member of suborder Micrococcineae isolated from High-Arctic tundra soil.</title>
        <authorList>
            <person name="Peng F."/>
        </authorList>
    </citation>
    <scope>NUCLEOTIDE SEQUENCE</scope>
    <source>
        <strain evidence="2">LRZ-2</strain>
    </source>
</reference>
<gene>
    <name evidence="2" type="ORF">J4E96_14885</name>
</gene>
<evidence type="ECO:0000259" key="1">
    <source>
        <dbReference type="Pfam" id="PF12728"/>
    </source>
</evidence>
<dbReference type="KEGG" id="psic:J4E96_14885"/>
<dbReference type="Pfam" id="PF12728">
    <property type="entry name" value="HTH_17"/>
    <property type="match status" value="1"/>
</dbReference>
<organism evidence="2 3">
    <name type="scientific">Pengzhenrongella sicca</name>
    <dbReference type="NCBI Taxonomy" id="2819238"/>
    <lineage>
        <taxon>Bacteria</taxon>
        <taxon>Bacillati</taxon>
        <taxon>Actinomycetota</taxon>
        <taxon>Actinomycetes</taxon>
        <taxon>Micrococcales</taxon>
        <taxon>Pengzhenrongella</taxon>
    </lineage>
</organism>
<sequence>MSGLLKRSKDMACGHLLGTLASSLDLERPDLGASRGPSARAAHLSFMDIQDSAPRTLEVLSLPELAERLHVSAQTLYDLRTKGRGPRGFRVGPRLMFRVVEIEAWLARMEADDARRHDRSRP</sequence>
<dbReference type="InterPro" id="IPR041657">
    <property type="entry name" value="HTH_17"/>
</dbReference>
<evidence type="ECO:0000313" key="2">
    <source>
        <dbReference type="EMBL" id="QTE28631.1"/>
    </source>
</evidence>
<name>A0A8A4ZB39_9MICO</name>
<accession>A0A8A4ZB39</accession>
<protein>
    <submittedName>
        <fullName evidence="2">Helix-turn-helix domain-containing protein</fullName>
    </submittedName>
</protein>
<dbReference type="EMBL" id="CP071868">
    <property type="protein sequence ID" value="QTE28631.1"/>
    <property type="molecule type" value="Genomic_DNA"/>
</dbReference>
<dbReference type="InterPro" id="IPR009061">
    <property type="entry name" value="DNA-bd_dom_put_sf"/>
</dbReference>
<dbReference type="AlphaFoldDB" id="A0A8A4ZB39"/>
<dbReference type="Proteomes" id="UP000663937">
    <property type="component" value="Chromosome"/>
</dbReference>
<evidence type="ECO:0000313" key="3">
    <source>
        <dbReference type="Proteomes" id="UP000663937"/>
    </source>
</evidence>